<dbReference type="EMBL" id="KV878216">
    <property type="protein sequence ID" value="OJJ30930.1"/>
    <property type="molecule type" value="Genomic_DNA"/>
</dbReference>
<keyword evidence="3" id="KW-1185">Reference proteome</keyword>
<feature type="transmembrane region" description="Helical" evidence="1">
    <location>
        <begin position="20"/>
        <end position="42"/>
    </location>
</feature>
<evidence type="ECO:0000256" key="1">
    <source>
        <dbReference type="SAM" id="Phobius"/>
    </source>
</evidence>
<keyword evidence="1" id="KW-0472">Membrane</keyword>
<dbReference type="RefSeq" id="XP_040684607.1">
    <property type="nucleotide sequence ID" value="XM_040836383.1"/>
</dbReference>
<evidence type="ECO:0000313" key="3">
    <source>
        <dbReference type="Proteomes" id="UP000184383"/>
    </source>
</evidence>
<organism evidence="2 3">
    <name type="scientific">Aspergillus wentii DTO 134E9</name>
    <dbReference type="NCBI Taxonomy" id="1073089"/>
    <lineage>
        <taxon>Eukaryota</taxon>
        <taxon>Fungi</taxon>
        <taxon>Dikarya</taxon>
        <taxon>Ascomycota</taxon>
        <taxon>Pezizomycotina</taxon>
        <taxon>Eurotiomycetes</taxon>
        <taxon>Eurotiomycetidae</taxon>
        <taxon>Eurotiales</taxon>
        <taxon>Aspergillaceae</taxon>
        <taxon>Aspergillus</taxon>
        <taxon>Aspergillus subgen. Cremei</taxon>
    </lineage>
</organism>
<accession>A0A1L9R7N1</accession>
<dbReference type="AlphaFoldDB" id="A0A1L9R7N1"/>
<keyword evidence="1" id="KW-1133">Transmembrane helix</keyword>
<sequence length="60" mass="6965">MDVLRVRDDEKPTSTFMKSGVPGIIIGVIVLIAICVCTFFLWRNRRRDTREARVGREWNA</sequence>
<name>A0A1L9R7N1_ASPWE</name>
<evidence type="ECO:0000313" key="2">
    <source>
        <dbReference type="EMBL" id="OJJ30930.1"/>
    </source>
</evidence>
<reference evidence="3" key="1">
    <citation type="journal article" date="2017" name="Genome Biol.">
        <title>Comparative genomics reveals high biological diversity and specific adaptations in the industrially and medically important fungal genus Aspergillus.</title>
        <authorList>
            <person name="de Vries R.P."/>
            <person name="Riley R."/>
            <person name="Wiebenga A."/>
            <person name="Aguilar-Osorio G."/>
            <person name="Amillis S."/>
            <person name="Uchima C.A."/>
            <person name="Anderluh G."/>
            <person name="Asadollahi M."/>
            <person name="Askin M."/>
            <person name="Barry K."/>
            <person name="Battaglia E."/>
            <person name="Bayram O."/>
            <person name="Benocci T."/>
            <person name="Braus-Stromeyer S.A."/>
            <person name="Caldana C."/>
            <person name="Canovas D."/>
            <person name="Cerqueira G.C."/>
            <person name="Chen F."/>
            <person name="Chen W."/>
            <person name="Choi C."/>
            <person name="Clum A."/>
            <person name="Dos Santos R.A."/>
            <person name="Damasio A.R."/>
            <person name="Diallinas G."/>
            <person name="Emri T."/>
            <person name="Fekete E."/>
            <person name="Flipphi M."/>
            <person name="Freyberg S."/>
            <person name="Gallo A."/>
            <person name="Gournas C."/>
            <person name="Habgood R."/>
            <person name="Hainaut M."/>
            <person name="Harispe M.L."/>
            <person name="Henrissat B."/>
            <person name="Hilden K.S."/>
            <person name="Hope R."/>
            <person name="Hossain A."/>
            <person name="Karabika E."/>
            <person name="Karaffa L."/>
            <person name="Karanyi Z."/>
            <person name="Krasevec N."/>
            <person name="Kuo A."/>
            <person name="Kusch H."/>
            <person name="LaButti K."/>
            <person name="Lagendijk E.L."/>
            <person name="Lapidus A."/>
            <person name="Levasseur A."/>
            <person name="Lindquist E."/>
            <person name="Lipzen A."/>
            <person name="Logrieco A.F."/>
            <person name="MacCabe A."/>
            <person name="Maekelae M.R."/>
            <person name="Malavazi I."/>
            <person name="Melin P."/>
            <person name="Meyer V."/>
            <person name="Mielnichuk N."/>
            <person name="Miskei M."/>
            <person name="Molnar A.P."/>
            <person name="Mule G."/>
            <person name="Ngan C.Y."/>
            <person name="Orejas M."/>
            <person name="Orosz E."/>
            <person name="Ouedraogo J.P."/>
            <person name="Overkamp K.M."/>
            <person name="Park H.-S."/>
            <person name="Perrone G."/>
            <person name="Piumi F."/>
            <person name="Punt P.J."/>
            <person name="Ram A.F."/>
            <person name="Ramon A."/>
            <person name="Rauscher S."/>
            <person name="Record E."/>
            <person name="Riano-Pachon D.M."/>
            <person name="Robert V."/>
            <person name="Roehrig J."/>
            <person name="Ruller R."/>
            <person name="Salamov A."/>
            <person name="Salih N.S."/>
            <person name="Samson R.A."/>
            <person name="Sandor E."/>
            <person name="Sanguinetti M."/>
            <person name="Schuetze T."/>
            <person name="Sepcic K."/>
            <person name="Shelest E."/>
            <person name="Sherlock G."/>
            <person name="Sophianopoulou V."/>
            <person name="Squina F.M."/>
            <person name="Sun H."/>
            <person name="Susca A."/>
            <person name="Todd R.B."/>
            <person name="Tsang A."/>
            <person name="Unkles S.E."/>
            <person name="van de Wiele N."/>
            <person name="van Rossen-Uffink D."/>
            <person name="Oliveira J.V."/>
            <person name="Vesth T.C."/>
            <person name="Visser J."/>
            <person name="Yu J.-H."/>
            <person name="Zhou M."/>
            <person name="Andersen M.R."/>
            <person name="Archer D.B."/>
            <person name="Baker S.E."/>
            <person name="Benoit I."/>
            <person name="Brakhage A.A."/>
            <person name="Braus G.H."/>
            <person name="Fischer R."/>
            <person name="Frisvad J.C."/>
            <person name="Goldman G.H."/>
            <person name="Houbraken J."/>
            <person name="Oakley B."/>
            <person name="Pocsi I."/>
            <person name="Scazzocchio C."/>
            <person name="Seiboth B."/>
            <person name="vanKuyk P.A."/>
            <person name="Wortman J."/>
            <person name="Dyer P.S."/>
            <person name="Grigoriev I.V."/>
        </authorList>
    </citation>
    <scope>NUCLEOTIDE SEQUENCE [LARGE SCALE GENOMIC DNA]</scope>
    <source>
        <strain evidence="3">DTO 134E9</strain>
    </source>
</reference>
<dbReference type="GeneID" id="63752231"/>
<dbReference type="Proteomes" id="UP000184383">
    <property type="component" value="Unassembled WGS sequence"/>
</dbReference>
<gene>
    <name evidence="2" type="ORF">ASPWEDRAFT_44886</name>
</gene>
<protein>
    <submittedName>
        <fullName evidence="2">Uncharacterized protein</fullName>
    </submittedName>
</protein>
<dbReference type="VEuPathDB" id="FungiDB:ASPWEDRAFT_44886"/>
<proteinExistence type="predicted"/>
<keyword evidence="1" id="KW-0812">Transmembrane</keyword>